<dbReference type="Gene3D" id="1.10.287.130">
    <property type="match status" value="1"/>
</dbReference>
<reference evidence="10 11" key="1">
    <citation type="submission" date="2019-10" db="EMBL/GenBank/DDBJ databases">
        <title>Description of Paenibacillus humi sp. nov.</title>
        <authorList>
            <person name="Carlier A."/>
            <person name="Qi S."/>
        </authorList>
    </citation>
    <scope>NUCLEOTIDE SEQUENCE [LARGE SCALE GENOMIC DNA]</scope>
    <source>
        <strain evidence="10 11">LMG 31461</strain>
    </source>
</reference>
<dbReference type="SMART" id="SM00091">
    <property type="entry name" value="PAS"/>
    <property type="match status" value="1"/>
</dbReference>
<evidence type="ECO:0000256" key="1">
    <source>
        <dbReference type="ARBA" id="ARBA00000085"/>
    </source>
</evidence>
<comment type="catalytic activity">
    <reaction evidence="1">
        <text>ATP + protein L-histidine = ADP + protein N-phospho-L-histidine.</text>
        <dbReference type="EC" id="2.7.13.3"/>
    </reaction>
</comment>
<dbReference type="CDD" id="cd00082">
    <property type="entry name" value="HisKA"/>
    <property type="match status" value="1"/>
</dbReference>
<evidence type="ECO:0000259" key="9">
    <source>
        <dbReference type="PROSITE" id="PS50109"/>
    </source>
</evidence>
<dbReference type="InterPro" id="IPR013767">
    <property type="entry name" value="PAS_fold"/>
</dbReference>
<dbReference type="Gene3D" id="3.30.450.20">
    <property type="entry name" value="PAS domain"/>
    <property type="match status" value="1"/>
</dbReference>
<keyword evidence="4" id="KW-0808">Transferase</keyword>
<evidence type="ECO:0000256" key="3">
    <source>
        <dbReference type="ARBA" id="ARBA00022553"/>
    </source>
</evidence>
<keyword evidence="3" id="KW-0597">Phosphoprotein</keyword>
<feature type="domain" description="Histidine kinase" evidence="9">
    <location>
        <begin position="167"/>
        <end position="369"/>
    </location>
</feature>
<evidence type="ECO:0000313" key="10">
    <source>
        <dbReference type="EMBL" id="NOU63717.1"/>
    </source>
</evidence>
<dbReference type="InterPro" id="IPR004358">
    <property type="entry name" value="Sig_transdc_His_kin-like_C"/>
</dbReference>
<sequence>MKINPSHRNQHFRRSQVVNSNHHSNFHVREHCYRRLVEISPEPIVVHSDGILTFLNRAALKLIGADSQEEMIGRSIFDFIQIDYHCIVKSRFLEIGGEDNYLDFIPIELIRIDGENIETEISSVEAFNFLGRAVIQSVIRDISARKRNDEFLIRSDKLSAIGQLAAGVAHEIRNPLTTLIGFTQLLKSKYNEPYCVIMLEELDRINLIVNEFMLLSKPQISNIKQNNVKILIDSLIFLLKAEAIINNVQIFSEIEENIPLIFCDVNQLKQVFMNIMKNAIEAMPTGGHFIIQSQVSSEKVVLRFIDQGHGIPKEQIPKLGQPFFTTKEKGTGLGLMVCYNIIEAHKGTIYIESVQGRGTTVNITLPQSLMT</sequence>
<protein>
    <recommendedName>
        <fullName evidence="2">histidine kinase</fullName>
        <ecNumber evidence="2">2.7.13.3</ecNumber>
    </recommendedName>
</protein>
<dbReference type="InterPro" id="IPR005467">
    <property type="entry name" value="His_kinase_dom"/>
</dbReference>
<dbReference type="Pfam" id="PF00512">
    <property type="entry name" value="HisKA"/>
    <property type="match status" value="1"/>
</dbReference>
<dbReference type="InterPro" id="IPR000014">
    <property type="entry name" value="PAS"/>
</dbReference>
<dbReference type="PRINTS" id="PR00344">
    <property type="entry name" value="BCTRLSENSOR"/>
</dbReference>
<dbReference type="SUPFAM" id="SSF55874">
    <property type="entry name" value="ATPase domain of HSP90 chaperone/DNA topoisomerase II/histidine kinase"/>
    <property type="match status" value="1"/>
</dbReference>
<keyword evidence="6" id="KW-0418">Kinase</keyword>
<dbReference type="SUPFAM" id="SSF55785">
    <property type="entry name" value="PYP-like sensor domain (PAS domain)"/>
    <property type="match status" value="1"/>
</dbReference>
<evidence type="ECO:0000256" key="6">
    <source>
        <dbReference type="ARBA" id="ARBA00022777"/>
    </source>
</evidence>
<dbReference type="Pfam" id="PF02518">
    <property type="entry name" value="HATPase_c"/>
    <property type="match status" value="1"/>
</dbReference>
<dbReference type="CDD" id="cd00130">
    <property type="entry name" value="PAS"/>
    <property type="match status" value="1"/>
</dbReference>
<dbReference type="PANTHER" id="PTHR43065">
    <property type="entry name" value="SENSOR HISTIDINE KINASE"/>
    <property type="match status" value="1"/>
</dbReference>
<dbReference type="InterPro" id="IPR003594">
    <property type="entry name" value="HATPase_dom"/>
</dbReference>
<dbReference type="EC" id="2.7.13.3" evidence="2"/>
<dbReference type="InterPro" id="IPR035965">
    <property type="entry name" value="PAS-like_dom_sf"/>
</dbReference>
<dbReference type="PANTHER" id="PTHR43065:SF34">
    <property type="entry name" value="SPORULATION KINASE A"/>
    <property type="match status" value="1"/>
</dbReference>
<accession>A0ABX1X5M4</accession>
<keyword evidence="7" id="KW-0067">ATP-binding</keyword>
<evidence type="ECO:0000256" key="8">
    <source>
        <dbReference type="ARBA" id="ARBA00023012"/>
    </source>
</evidence>
<dbReference type="NCBIfam" id="TIGR00229">
    <property type="entry name" value="sensory_box"/>
    <property type="match status" value="1"/>
</dbReference>
<dbReference type="RefSeq" id="WP_171629490.1">
    <property type="nucleotide sequence ID" value="NZ_WHNY01000021.1"/>
</dbReference>
<dbReference type="Gene3D" id="3.30.565.10">
    <property type="entry name" value="Histidine kinase-like ATPase, C-terminal domain"/>
    <property type="match status" value="1"/>
</dbReference>
<evidence type="ECO:0000256" key="2">
    <source>
        <dbReference type="ARBA" id="ARBA00012438"/>
    </source>
</evidence>
<name>A0ABX1X5M4_9BACL</name>
<dbReference type="InterPro" id="IPR003661">
    <property type="entry name" value="HisK_dim/P_dom"/>
</dbReference>
<dbReference type="SUPFAM" id="SSF47384">
    <property type="entry name" value="Homodimeric domain of signal transducing histidine kinase"/>
    <property type="match status" value="1"/>
</dbReference>
<comment type="caution">
    <text evidence="10">The sequence shown here is derived from an EMBL/GenBank/DDBJ whole genome shotgun (WGS) entry which is preliminary data.</text>
</comment>
<dbReference type="SMART" id="SM00388">
    <property type="entry name" value="HisKA"/>
    <property type="match status" value="1"/>
</dbReference>
<evidence type="ECO:0000256" key="5">
    <source>
        <dbReference type="ARBA" id="ARBA00022741"/>
    </source>
</evidence>
<keyword evidence="11" id="KW-1185">Reference proteome</keyword>
<evidence type="ECO:0000313" key="11">
    <source>
        <dbReference type="Proteomes" id="UP000653578"/>
    </source>
</evidence>
<dbReference type="InterPro" id="IPR036890">
    <property type="entry name" value="HATPase_C_sf"/>
</dbReference>
<organism evidence="10 11">
    <name type="scientific">Paenibacillus plantarum</name>
    <dbReference type="NCBI Taxonomy" id="2654975"/>
    <lineage>
        <taxon>Bacteria</taxon>
        <taxon>Bacillati</taxon>
        <taxon>Bacillota</taxon>
        <taxon>Bacilli</taxon>
        <taxon>Bacillales</taxon>
        <taxon>Paenibacillaceae</taxon>
        <taxon>Paenibacillus</taxon>
    </lineage>
</organism>
<evidence type="ECO:0000256" key="4">
    <source>
        <dbReference type="ARBA" id="ARBA00022679"/>
    </source>
</evidence>
<evidence type="ECO:0000256" key="7">
    <source>
        <dbReference type="ARBA" id="ARBA00022840"/>
    </source>
</evidence>
<dbReference type="SMART" id="SM00387">
    <property type="entry name" value="HATPase_c"/>
    <property type="match status" value="1"/>
</dbReference>
<dbReference type="InterPro" id="IPR036097">
    <property type="entry name" value="HisK_dim/P_sf"/>
</dbReference>
<dbReference type="Proteomes" id="UP000653578">
    <property type="component" value="Unassembled WGS sequence"/>
</dbReference>
<keyword evidence="8" id="KW-0902">Two-component regulatory system</keyword>
<dbReference type="EMBL" id="WHNY01000021">
    <property type="protein sequence ID" value="NOU63717.1"/>
    <property type="molecule type" value="Genomic_DNA"/>
</dbReference>
<proteinExistence type="predicted"/>
<gene>
    <name evidence="10" type="ORF">GC096_06710</name>
</gene>
<dbReference type="Pfam" id="PF00989">
    <property type="entry name" value="PAS"/>
    <property type="match status" value="1"/>
</dbReference>
<keyword evidence="5" id="KW-0547">Nucleotide-binding</keyword>
<dbReference type="PROSITE" id="PS50109">
    <property type="entry name" value="HIS_KIN"/>
    <property type="match status" value="1"/>
</dbReference>